<keyword evidence="3" id="KW-1185">Reference proteome</keyword>
<gene>
    <name evidence="2" type="ORF">H8K36_03330</name>
</gene>
<proteinExistence type="predicted"/>
<dbReference type="AlphaFoldDB" id="A0A923KK51"/>
<dbReference type="NCBIfam" id="TIGR04438">
    <property type="entry name" value="small_Trp_rich"/>
    <property type="match status" value="1"/>
</dbReference>
<keyword evidence="1" id="KW-1133">Transmembrane helix</keyword>
<feature type="transmembrane region" description="Helical" evidence="1">
    <location>
        <begin position="26"/>
        <end position="43"/>
    </location>
</feature>
<keyword evidence="1" id="KW-0472">Membrane</keyword>
<dbReference type="RefSeq" id="WP_186915089.1">
    <property type="nucleotide sequence ID" value="NZ_JACOFZ010000001.1"/>
</dbReference>
<keyword evidence="1" id="KW-0812">Transmembrane</keyword>
<organism evidence="2 3">
    <name type="scientific">Undibacterium nitidum</name>
    <dbReference type="NCBI Taxonomy" id="2762298"/>
    <lineage>
        <taxon>Bacteria</taxon>
        <taxon>Pseudomonadati</taxon>
        <taxon>Pseudomonadota</taxon>
        <taxon>Betaproteobacteria</taxon>
        <taxon>Burkholderiales</taxon>
        <taxon>Oxalobacteraceae</taxon>
        <taxon>Undibacterium</taxon>
    </lineage>
</organism>
<accession>A0A923KK51</accession>
<comment type="caution">
    <text evidence="2">The sequence shown here is derived from an EMBL/GenBank/DDBJ whole genome shotgun (WGS) entry which is preliminary data.</text>
</comment>
<name>A0A923KK51_9BURK</name>
<sequence>MILIIILVLIYGLKFAEIGFMEQISWWWVNGFAFLAFLWFEFIERALGLDKKTEDILHEKMKKERLKREFKRK</sequence>
<evidence type="ECO:0000313" key="2">
    <source>
        <dbReference type="EMBL" id="MBC3880395.1"/>
    </source>
</evidence>
<dbReference type="EMBL" id="JACOFZ010000001">
    <property type="protein sequence ID" value="MBC3880395.1"/>
    <property type="molecule type" value="Genomic_DNA"/>
</dbReference>
<reference evidence="2" key="1">
    <citation type="submission" date="2020-08" db="EMBL/GenBank/DDBJ databases">
        <title>Novel species isolated from subtropical streams in China.</title>
        <authorList>
            <person name="Lu H."/>
        </authorList>
    </citation>
    <scope>NUCLEOTIDE SEQUENCE</scope>
    <source>
        <strain evidence="2">LX22W</strain>
    </source>
</reference>
<evidence type="ECO:0000313" key="3">
    <source>
        <dbReference type="Proteomes" id="UP000627446"/>
    </source>
</evidence>
<dbReference type="Proteomes" id="UP000627446">
    <property type="component" value="Unassembled WGS sequence"/>
</dbReference>
<evidence type="ECO:0000256" key="1">
    <source>
        <dbReference type="SAM" id="Phobius"/>
    </source>
</evidence>
<dbReference type="InterPro" id="IPR031044">
    <property type="entry name" value="Small_Trp_rich"/>
</dbReference>
<protein>
    <submittedName>
        <fullName evidence="2">TIGR04438 family Trp-rich protein</fullName>
    </submittedName>
</protein>